<evidence type="ECO:0000313" key="2">
    <source>
        <dbReference type="EMBL" id="SEC86734.1"/>
    </source>
</evidence>
<evidence type="ECO:0000313" key="3">
    <source>
        <dbReference type="Proteomes" id="UP000183208"/>
    </source>
</evidence>
<name>A0A1M6WQ51_9BRAD</name>
<dbReference type="EMBL" id="FNTI01000001">
    <property type="protein sequence ID" value="SEC86734.1"/>
    <property type="molecule type" value="Genomic_DNA"/>
</dbReference>
<sequence>MAYRNGTYIAFHAGGTTDPTASDIKYYRMLKAWHEHDAIDFQFINSHDKVASVRDTSKKATLLRSLMERLNNSKNMVLIIGPTTRFDTDWVPFEIGYAVDRCKIPIIAAYTGCDWVLQPIQLRPLWPTAFSNRIANSTVRAIHIPFKQRAIDAAIQQFSHDNLPTTPLSYYTAEAHRSLGIAAPV</sequence>
<accession>A0A1M6WQ51</accession>
<dbReference type="Pfam" id="PF08937">
    <property type="entry name" value="ThsB_TIR"/>
    <property type="match status" value="1"/>
</dbReference>
<gene>
    <name evidence="2" type="ORF">SAMN05444171_2454</name>
</gene>
<dbReference type="InterPro" id="IPR015032">
    <property type="entry name" value="ThsB__TIR-like_domain"/>
</dbReference>
<dbReference type="AlphaFoldDB" id="A0A1M6WQ51"/>
<organism evidence="2 3">
    <name type="scientific">Bradyrhizobium lablabi</name>
    <dbReference type="NCBI Taxonomy" id="722472"/>
    <lineage>
        <taxon>Bacteria</taxon>
        <taxon>Pseudomonadati</taxon>
        <taxon>Pseudomonadota</taxon>
        <taxon>Alphaproteobacteria</taxon>
        <taxon>Hyphomicrobiales</taxon>
        <taxon>Nitrobacteraceae</taxon>
        <taxon>Bradyrhizobium</taxon>
    </lineage>
</organism>
<dbReference type="OrthoDB" id="2218415at2"/>
<dbReference type="Gene3D" id="3.40.50.11200">
    <property type="match status" value="1"/>
</dbReference>
<reference evidence="2 3" key="1">
    <citation type="submission" date="2016-10" db="EMBL/GenBank/DDBJ databases">
        <authorList>
            <person name="de Groot N.N."/>
        </authorList>
    </citation>
    <scope>NUCLEOTIDE SEQUENCE [LARGE SCALE GENOMIC DNA]</scope>
    <source>
        <strain evidence="2 3">GAS522</strain>
    </source>
</reference>
<dbReference type="RefSeq" id="WP_074819275.1">
    <property type="nucleotide sequence ID" value="NZ_FNTI01000001.1"/>
</dbReference>
<feature type="domain" description="Thoeris protein ThsB TIR-like" evidence="1">
    <location>
        <begin position="8"/>
        <end position="110"/>
    </location>
</feature>
<proteinExistence type="predicted"/>
<dbReference type="Proteomes" id="UP000183208">
    <property type="component" value="Unassembled WGS sequence"/>
</dbReference>
<protein>
    <submittedName>
        <fullName evidence="2">MTH538 TIR-like domain</fullName>
    </submittedName>
</protein>
<evidence type="ECO:0000259" key="1">
    <source>
        <dbReference type="Pfam" id="PF08937"/>
    </source>
</evidence>